<dbReference type="Proteomes" id="UP000663829">
    <property type="component" value="Unassembled WGS sequence"/>
</dbReference>
<name>A0A814T2Z3_9BILA</name>
<evidence type="ECO:0000313" key="2">
    <source>
        <dbReference type="EMBL" id="CAF1156279.1"/>
    </source>
</evidence>
<dbReference type="OrthoDB" id="5951376at2759"/>
<dbReference type="Proteomes" id="UP000681722">
    <property type="component" value="Unassembled WGS sequence"/>
</dbReference>
<dbReference type="InterPro" id="IPR011990">
    <property type="entry name" value="TPR-like_helical_dom_sf"/>
</dbReference>
<proteinExistence type="predicted"/>
<evidence type="ECO:0000313" key="3">
    <source>
        <dbReference type="EMBL" id="CAF3919745.1"/>
    </source>
</evidence>
<dbReference type="EMBL" id="CAJNOQ010007055">
    <property type="protein sequence ID" value="CAF1156279.1"/>
    <property type="molecule type" value="Genomic_DNA"/>
</dbReference>
<dbReference type="Pfam" id="PF20266">
    <property type="entry name" value="Mab-21_C"/>
    <property type="match status" value="1"/>
</dbReference>
<evidence type="ECO:0000259" key="1">
    <source>
        <dbReference type="Pfam" id="PF20266"/>
    </source>
</evidence>
<dbReference type="PANTHER" id="PTHR10656">
    <property type="entry name" value="CELL FATE DETERMINING PROTEIN MAB21-RELATED"/>
    <property type="match status" value="1"/>
</dbReference>
<feature type="domain" description="Mab-21-like HhH/H2TH-like" evidence="1">
    <location>
        <begin position="282"/>
        <end position="373"/>
    </location>
</feature>
<accession>A0A814T2Z3</accession>
<evidence type="ECO:0000313" key="4">
    <source>
        <dbReference type="Proteomes" id="UP000663829"/>
    </source>
</evidence>
<dbReference type="Gene3D" id="1.10.1410.40">
    <property type="match status" value="1"/>
</dbReference>
<keyword evidence="4" id="KW-1185">Reference proteome</keyword>
<dbReference type="InterPro" id="IPR024810">
    <property type="entry name" value="MAB21L/cGLR"/>
</dbReference>
<protein>
    <recommendedName>
        <fullName evidence="1">Mab-21-like HhH/H2TH-like domain-containing protein</fullName>
    </recommendedName>
</protein>
<comment type="caution">
    <text evidence="2">The sequence shown here is derived from an EMBL/GenBank/DDBJ whole genome shotgun (WGS) entry which is preliminary data.</text>
</comment>
<dbReference type="Gene3D" id="1.25.40.10">
    <property type="entry name" value="Tetratricopeptide repeat domain"/>
    <property type="match status" value="1"/>
</dbReference>
<gene>
    <name evidence="2" type="ORF">GPM918_LOCUS21442</name>
    <name evidence="3" type="ORF">SRO942_LOCUS21441</name>
</gene>
<dbReference type="SMART" id="SM01265">
    <property type="entry name" value="Mab-21"/>
    <property type="match status" value="1"/>
</dbReference>
<dbReference type="SUPFAM" id="SSF48452">
    <property type="entry name" value="TPR-like"/>
    <property type="match status" value="1"/>
</dbReference>
<dbReference type="AlphaFoldDB" id="A0A814T2Z3"/>
<organism evidence="2 4">
    <name type="scientific">Didymodactylos carnosus</name>
    <dbReference type="NCBI Taxonomy" id="1234261"/>
    <lineage>
        <taxon>Eukaryota</taxon>
        <taxon>Metazoa</taxon>
        <taxon>Spiralia</taxon>
        <taxon>Gnathifera</taxon>
        <taxon>Rotifera</taxon>
        <taxon>Eurotatoria</taxon>
        <taxon>Bdelloidea</taxon>
        <taxon>Philodinida</taxon>
        <taxon>Philodinidae</taxon>
        <taxon>Didymodactylos</taxon>
    </lineage>
</organism>
<dbReference type="PANTHER" id="PTHR10656:SF69">
    <property type="entry name" value="MAB-21-LIKE HHH_H2TH-LIKE DOMAIN-CONTAINING PROTEIN"/>
    <property type="match status" value="1"/>
</dbReference>
<dbReference type="InterPro" id="IPR046906">
    <property type="entry name" value="Mab-21_HhH/H2TH-like"/>
</dbReference>
<reference evidence="2" key="1">
    <citation type="submission" date="2021-02" db="EMBL/GenBank/DDBJ databases">
        <authorList>
            <person name="Nowell W R."/>
        </authorList>
    </citation>
    <scope>NUCLEOTIDE SEQUENCE</scope>
</reference>
<dbReference type="EMBL" id="CAJOBC010007053">
    <property type="protein sequence ID" value="CAF3919745.1"/>
    <property type="molecule type" value="Genomic_DNA"/>
</dbReference>
<sequence>MSDISFSEKHSLFNYISEKTVFDENEQLNETEFLTILFDYCLLRFVNQDICSLHSNTIHAREIFSDALQWSNGFVAKLSGSRLTGLVEQYYVKAVDDEMSMVTGDTDIMFEPKEVFISDLDTESSSQIGYARPCPFSGFYYIEYNEKCKFPLLSEVLEEHNGKRYISSKKLTDIIHIEFSKYDDQGPILCELHGPAISATPKDGTPALCDYVFSWNMAHIPYDIRYDWQERSKQWPSIDIVEVISKSSCHLVPKRIGNDNLMWRLSLSFPELLLTNSFQDKQKKCYTLLNAIVQELAPGVLSSHHIKTFFFTYLEKHNSTFSTKDQISLLLEMIQALSNILKTHTMPNYFLSKLNMLEFVSDKNCQHLIVQLELFIKKPIVMMITMEKNFKQFANILDVPVPNDLHLMSNGFYSKHTILNWYFKSLFKFASVIEDSMRLIYFEKLVHLSIKHFPSTSEWCSTVENLLFMWLSMTFTKSLVKQLPEYFEQNIEFERNTTINENWLYNNVLEPITLVFNILSNDSNEYSNILDNEQSSSDSDCQECDNSMEITQQHPTVVDDSADDIIDLPVLKKNGNPNNSDDYFWLPVHQFRLGEIIEIMLETVSIVLLYKNDIQTIIDRLCLFGLKNDLLSTAFHNCACHKCLSTCELKRLLFAVDKNDPVSVNLSCDHIHNLKQNINISFEHANIFFNASLKLRPDSITTRTEFGYSYYFLFGKYIEAIDVMLSVINVQITDEHLSNSLFYSKTDVTCPIVTYLRIKLHKEDMIFNPIVIAYYTLFQSYRMVNRWNDAEKYIDDFEKICKDERNQSKSNSYILLATAYMCIGNLETAYNILQQYNSKDMIMDQLYSLCGICVKILVPLTHVNDLIENGVVIILPYRRSECGDDDEELNLKPSLITGPSFNQIFSTSTTCAILLRHGYDCYKSKPWLINELTIIDELEKWMSRLPPVQMYY</sequence>